<keyword evidence="1" id="KW-0472">Membrane</keyword>
<keyword evidence="1" id="KW-1133">Transmembrane helix</keyword>
<evidence type="ECO:0000313" key="2">
    <source>
        <dbReference type="EMBL" id="MBB2994048.1"/>
    </source>
</evidence>
<evidence type="ECO:0000313" key="3">
    <source>
        <dbReference type="Proteomes" id="UP000523000"/>
    </source>
</evidence>
<dbReference type="Proteomes" id="UP000523000">
    <property type="component" value="Unassembled WGS sequence"/>
</dbReference>
<dbReference type="EMBL" id="JACHVS010000001">
    <property type="protein sequence ID" value="MBB2994048.1"/>
    <property type="molecule type" value="Genomic_DNA"/>
</dbReference>
<gene>
    <name evidence="2" type="ORF">E9229_000239</name>
</gene>
<protein>
    <recommendedName>
        <fullName evidence="4">DUF3188 domain-containing protein</fullName>
    </recommendedName>
</protein>
<keyword evidence="1" id="KW-0812">Transmembrane</keyword>
<organism evidence="2 3">
    <name type="scientific">Paeniglutamicibacter cryotolerans</name>
    <dbReference type="NCBI Taxonomy" id="670079"/>
    <lineage>
        <taxon>Bacteria</taxon>
        <taxon>Bacillati</taxon>
        <taxon>Actinomycetota</taxon>
        <taxon>Actinomycetes</taxon>
        <taxon>Micrococcales</taxon>
        <taxon>Micrococcaceae</taxon>
        <taxon>Paeniglutamicibacter</taxon>
    </lineage>
</organism>
<accession>A0A839QD27</accession>
<proteinExistence type="predicted"/>
<sequence>MTNTPWHAASSLYKKLAIGSMIISGTGIVLALVAVNMRIHPLTYVAIAIIVVGLLTHVSGLVVRTRDAKAYRVAQGLMPAPKPRKKAAKES</sequence>
<dbReference type="AlphaFoldDB" id="A0A839QD27"/>
<keyword evidence="3" id="KW-1185">Reference proteome</keyword>
<feature type="transmembrane region" description="Helical" evidence="1">
    <location>
        <begin position="12"/>
        <end position="35"/>
    </location>
</feature>
<dbReference type="RefSeq" id="WP_183509410.1">
    <property type="nucleotide sequence ID" value="NZ_BAABGK010000024.1"/>
</dbReference>
<evidence type="ECO:0008006" key="4">
    <source>
        <dbReference type="Google" id="ProtNLM"/>
    </source>
</evidence>
<reference evidence="2 3" key="1">
    <citation type="submission" date="2020-08" db="EMBL/GenBank/DDBJ databases">
        <title>Sequencing the genomes of 1000 actinobacteria strains.</title>
        <authorList>
            <person name="Klenk H.-P."/>
        </authorList>
    </citation>
    <scope>NUCLEOTIDE SEQUENCE [LARGE SCALE GENOMIC DNA]</scope>
    <source>
        <strain evidence="2 3">DSM 22826</strain>
    </source>
</reference>
<feature type="transmembrane region" description="Helical" evidence="1">
    <location>
        <begin position="41"/>
        <end position="63"/>
    </location>
</feature>
<name>A0A839QD27_9MICC</name>
<comment type="caution">
    <text evidence="2">The sequence shown here is derived from an EMBL/GenBank/DDBJ whole genome shotgun (WGS) entry which is preliminary data.</text>
</comment>
<evidence type="ECO:0000256" key="1">
    <source>
        <dbReference type="SAM" id="Phobius"/>
    </source>
</evidence>